<dbReference type="Proteomes" id="UP000030681">
    <property type="component" value="Unassembled WGS sequence"/>
</dbReference>
<dbReference type="EMBL" id="KL446965">
    <property type="protein sequence ID" value="KEG00188.1"/>
    <property type="molecule type" value="Genomic_DNA"/>
</dbReference>
<evidence type="ECO:0000256" key="1">
    <source>
        <dbReference type="SAM" id="SignalP"/>
    </source>
</evidence>
<gene>
    <name evidence="2" type="ORF">YYE_04965</name>
</gene>
<dbReference type="NCBIfam" id="TIGR01599">
    <property type="entry name" value="PYST-A"/>
    <property type="match status" value="1"/>
</dbReference>
<organism evidence="2 3">
    <name type="scientific">Plasmodium vinckei vinckei</name>
    <dbReference type="NCBI Taxonomy" id="54757"/>
    <lineage>
        <taxon>Eukaryota</taxon>
        <taxon>Sar</taxon>
        <taxon>Alveolata</taxon>
        <taxon>Apicomplexa</taxon>
        <taxon>Aconoidasida</taxon>
        <taxon>Haemosporida</taxon>
        <taxon>Plasmodiidae</taxon>
        <taxon>Plasmodium</taxon>
        <taxon>Plasmodium (Vinckeia)</taxon>
    </lineage>
</organism>
<feature type="chain" id="PRO_5001758106" description="Fam-a protein" evidence="1">
    <location>
        <begin position="26"/>
        <end position="271"/>
    </location>
</feature>
<sequence length="271" mass="31698">MNKFYIQNVFFLLSIFVYVNNKILASELDPIEDEKSTMECQYPTAEEIYEANKHLLCTNPEEAKQANKLMNDALVYLIYHIKNGDNYELCQANLNYPSISHKKKYKDKCVIRINLRTSHPHLFDDLINMLWNPGSLNTINTGNVQIARVYTPNLLIIQQRYEKKSKERQKYFYALTKRAQISEDTTIIVMTSANINDHNPSNKKYKNTIIESANLFKTEVDSEDDIRNGKLEKVFVNINGYLIEKKTDHIDIFYIESVSDIQILITYFNNL</sequence>
<evidence type="ECO:0008006" key="4">
    <source>
        <dbReference type="Google" id="ProtNLM"/>
    </source>
</evidence>
<proteinExistence type="predicted"/>
<dbReference type="AlphaFoldDB" id="A0A081I930"/>
<protein>
    <recommendedName>
        <fullName evidence="4">Fam-a protein</fullName>
    </recommendedName>
</protein>
<evidence type="ECO:0000313" key="3">
    <source>
        <dbReference type="Proteomes" id="UP000030681"/>
    </source>
</evidence>
<accession>A0A081I930</accession>
<reference evidence="2 3" key="1">
    <citation type="submission" date="2013-02" db="EMBL/GenBank/DDBJ databases">
        <title>The Genome Sequence of Plasmodium vinckei vinckei.</title>
        <authorList>
            <consortium name="The Broad Institute Genome Sequencing Platform"/>
            <consortium name="The Broad Institute Genome Sequencing Center for Infectious Disease"/>
            <person name="Neafsey D."/>
            <person name="Cheeseman I."/>
            <person name="Volkman S."/>
            <person name="Adams J."/>
            <person name="Walker B."/>
            <person name="Young S.K."/>
            <person name="Zeng Q."/>
            <person name="Gargeya S."/>
            <person name="Fitzgerald M."/>
            <person name="Haas B."/>
            <person name="Abouelleil A."/>
            <person name="Alvarado L."/>
            <person name="Arachchi H.M."/>
            <person name="Berlin A.M."/>
            <person name="Chapman S.B."/>
            <person name="Dewar J."/>
            <person name="Goldberg J."/>
            <person name="Griggs A."/>
            <person name="Gujja S."/>
            <person name="Hansen M."/>
            <person name="Howarth C."/>
            <person name="Imamovic A."/>
            <person name="Larimer J."/>
            <person name="McCowan C."/>
            <person name="Murphy C."/>
            <person name="Neiman D."/>
            <person name="Pearson M."/>
            <person name="Priest M."/>
            <person name="Roberts A."/>
            <person name="Saif S."/>
            <person name="Shea T."/>
            <person name="Sisk P."/>
            <person name="Sykes S."/>
            <person name="Wortman J."/>
            <person name="Nusbaum C."/>
            <person name="Birren B."/>
        </authorList>
    </citation>
    <scope>NUCLEOTIDE SEQUENCE [LARGE SCALE GENOMIC DNA]</scope>
    <source>
        <strain evidence="3">vinckei</strain>
    </source>
</reference>
<dbReference type="SUPFAM" id="SSF55961">
    <property type="entry name" value="Bet v1-like"/>
    <property type="match status" value="1"/>
</dbReference>
<feature type="signal peptide" evidence="1">
    <location>
        <begin position="1"/>
        <end position="25"/>
    </location>
</feature>
<evidence type="ECO:0000313" key="2">
    <source>
        <dbReference type="EMBL" id="KEG00188.1"/>
    </source>
</evidence>
<keyword evidence="1" id="KW-0732">Signal</keyword>
<name>A0A081I930_PLAVN</name>
<dbReference type="InterPro" id="IPR006486">
    <property type="entry name" value="PYST_A"/>
</dbReference>